<name>A0A2T4CFQ4_TRILO</name>
<reference evidence="1 2" key="1">
    <citation type="submission" date="2016-07" db="EMBL/GenBank/DDBJ databases">
        <title>Multiple horizontal gene transfer events from other fungi enriched the ability of initially mycotrophic Trichoderma (Ascomycota) to feed on dead plant biomass.</title>
        <authorList>
            <consortium name="DOE Joint Genome Institute"/>
            <person name="Aerts A."/>
            <person name="Atanasova L."/>
            <person name="Chenthamara K."/>
            <person name="Zhang J."/>
            <person name="Grujic M."/>
            <person name="Henrissat B."/>
            <person name="Kuo A."/>
            <person name="Salamov A."/>
            <person name="Lipzen A."/>
            <person name="Labutti K."/>
            <person name="Barry K."/>
            <person name="Miao Y."/>
            <person name="Rahimi M.J."/>
            <person name="Shen Q."/>
            <person name="Grigoriev I.V."/>
            <person name="Kubicek C.P."/>
            <person name="Druzhinina I.S."/>
        </authorList>
    </citation>
    <scope>NUCLEOTIDE SEQUENCE [LARGE SCALE GENOMIC DNA]</scope>
    <source>
        <strain evidence="1 2">ATCC 18648</strain>
    </source>
</reference>
<gene>
    <name evidence="1" type="ORF">M440DRAFT_1124359</name>
</gene>
<evidence type="ECO:0000313" key="1">
    <source>
        <dbReference type="EMBL" id="PTB80374.1"/>
    </source>
</evidence>
<evidence type="ECO:0000313" key="2">
    <source>
        <dbReference type="Proteomes" id="UP000240760"/>
    </source>
</evidence>
<dbReference type="Proteomes" id="UP000240760">
    <property type="component" value="Unassembled WGS sequence"/>
</dbReference>
<proteinExistence type="predicted"/>
<sequence length="202" mass="22415">MEKMEVLRRHFFCRICQVLLAAARADITSPNRYSLLCAEAQTSSPGWRQADTLLLKVELSLAFSCLALSVLKCRNRDLWFSRWMTSSWAFMLVLSGACRLRKISLPAPPCGQKRGPPCLIPTSLVSKENSSTAASSMATAKRQMLRSQTCLIRLASSVARCQFGENHQQCSGPSEGWLIWEDVAKRPLNPSMLIPSLLLIAG</sequence>
<protein>
    <submittedName>
        <fullName evidence="1">Uncharacterized protein</fullName>
    </submittedName>
</protein>
<dbReference type="EMBL" id="KZ679127">
    <property type="protein sequence ID" value="PTB80374.1"/>
    <property type="molecule type" value="Genomic_DNA"/>
</dbReference>
<keyword evidence="2" id="KW-1185">Reference proteome</keyword>
<accession>A0A2T4CFQ4</accession>
<dbReference type="AlphaFoldDB" id="A0A2T4CFQ4"/>
<organism evidence="1 2">
    <name type="scientific">Trichoderma longibrachiatum ATCC 18648</name>
    <dbReference type="NCBI Taxonomy" id="983965"/>
    <lineage>
        <taxon>Eukaryota</taxon>
        <taxon>Fungi</taxon>
        <taxon>Dikarya</taxon>
        <taxon>Ascomycota</taxon>
        <taxon>Pezizomycotina</taxon>
        <taxon>Sordariomycetes</taxon>
        <taxon>Hypocreomycetidae</taxon>
        <taxon>Hypocreales</taxon>
        <taxon>Hypocreaceae</taxon>
        <taxon>Trichoderma</taxon>
    </lineage>
</organism>